<proteinExistence type="predicted"/>
<dbReference type="EMBL" id="JARJCW010000022">
    <property type="protein sequence ID" value="KAJ7213083.1"/>
    <property type="molecule type" value="Genomic_DNA"/>
</dbReference>
<protein>
    <recommendedName>
        <fullName evidence="4">Myb/SANT-like domain-containing protein</fullName>
    </recommendedName>
</protein>
<dbReference type="PANTHER" id="PTHR46929">
    <property type="entry name" value="EXPRESSED PROTEIN"/>
    <property type="match status" value="1"/>
</dbReference>
<dbReference type="Proteomes" id="UP001219525">
    <property type="component" value="Unassembled WGS sequence"/>
</dbReference>
<keyword evidence="3" id="KW-1185">Reference proteome</keyword>
<name>A0AAD6YGZ2_9AGAR</name>
<reference evidence="2" key="1">
    <citation type="submission" date="2023-03" db="EMBL/GenBank/DDBJ databases">
        <title>Massive genome expansion in bonnet fungi (Mycena s.s.) driven by repeated elements and novel gene families across ecological guilds.</title>
        <authorList>
            <consortium name="Lawrence Berkeley National Laboratory"/>
            <person name="Harder C.B."/>
            <person name="Miyauchi S."/>
            <person name="Viragh M."/>
            <person name="Kuo A."/>
            <person name="Thoen E."/>
            <person name="Andreopoulos B."/>
            <person name="Lu D."/>
            <person name="Skrede I."/>
            <person name="Drula E."/>
            <person name="Henrissat B."/>
            <person name="Morin E."/>
            <person name="Kohler A."/>
            <person name="Barry K."/>
            <person name="LaButti K."/>
            <person name="Morin E."/>
            <person name="Salamov A."/>
            <person name="Lipzen A."/>
            <person name="Mereny Z."/>
            <person name="Hegedus B."/>
            <person name="Baldrian P."/>
            <person name="Stursova M."/>
            <person name="Weitz H."/>
            <person name="Taylor A."/>
            <person name="Grigoriev I.V."/>
            <person name="Nagy L.G."/>
            <person name="Martin F."/>
            <person name="Kauserud H."/>
        </authorList>
    </citation>
    <scope>NUCLEOTIDE SEQUENCE</scope>
    <source>
        <strain evidence="2">9144</strain>
    </source>
</reference>
<sequence length="344" mass="37287">MATNAKTDTADASDNELDTIADATAKFTQAETDYVLDYVLERRADLMSGNGFKSKAYGQVKTLFAKYEFVRGRSGVGWDDGAKHATAEAVFIEAFLQEHGKQYARCFTTTCPAYDRCVMLFGGNKATGDHVFHPKSKKRSRAKPAQDSPTPSKANSPRKPLAPLVNDTIDLDSDSALDEHTAINSFASSASRAPRPYDDELLPSPAKRARTSTDATPTDGDEKNTAAAHTRSRSGGSGGRRSRTAETGSEIASGLKTIGAGMSAPLITKADTSHVDEVINVLATDESILPHDPDGELYAGILELLSSNETRSRAFVKTKSRIHRIALLKRFLNEAKIPFPENWM</sequence>
<gene>
    <name evidence="2" type="ORF">GGX14DRAFT_393282</name>
</gene>
<feature type="region of interest" description="Disordered" evidence="1">
    <location>
        <begin position="129"/>
        <end position="166"/>
    </location>
</feature>
<feature type="region of interest" description="Disordered" evidence="1">
    <location>
        <begin position="187"/>
        <end position="248"/>
    </location>
</feature>
<evidence type="ECO:0008006" key="4">
    <source>
        <dbReference type="Google" id="ProtNLM"/>
    </source>
</evidence>
<comment type="caution">
    <text evidence="2">The sequence shown here is derived from an EMBL/GenBank/DDBJ whole genome shotgun (WGS) entry which is preliminary data.</text>
</comment>
<organism evidence="2 3">
    <name type="scientific">Mycena pura</name>
    <dbReference type="NCBI Taxonomy" id="153505"/>
    <lineage>
        <taxon>Eukaryota</taxon>
        <taxon>Fungi</taxon>
        <taxon>Dikarya</taxon>
        <taxon>Basidiomycota</taxon>
        <taxon>Agaricomycotina</taxon>
        <taxon>Agaricomycetes</taxon>
        <taxon>Agaricomycetidae</taxon>
        <taxon>Agaricales</taxon>
        <taxon>Marasmiineae</taxon>
        <taxon>Mycenaceae</taxon>
        <taxon>Mycena</taxon>
    </lineage>
</organism>
<feature type="compositionally biased region" description="Basic residues" evidence="1">
    <location>
        <begin position="133"/>
        <end position="142"/>
    </location>
</feature>
<evidence type="ECO:0000313" key="3">
    <source>
        <dbReference type="Proteomes" id="UP001219525"/>
    </source>
</evidence>
<accession>A0AAD6YGZ2</accession>
<evidence type="ECO:0000256" key="1">
    <source>
        <dbReference type="SAM" id="MobiDB-lite"/>
    </source>
</evidence>
<dbReference type="PANTHER" id="PTHR46929:SF3">
    <property type="entry name" value="MYB_SANT-LIKE DOMAIN-CONTAINING PROTEIN"/>
    <property type="match status" value="1"/>
</dbReference>
<dbReference type="AlphaFoldDB" id="A0AAD6YGZ2"/>
<evidence type="ECO:0000313" key="2">
    <source>
        <dbReference type="EMBL" id="KAJ7213083.1"/>
    </source>
</evidence>